<dbReference type="InterPro" id="IPR036249">
    <property type="entry name" value="Thioredoxin-like_sf"/>
</dbReference>
<dbReference type="OrthoDB" id="981626at2"/>
<evidence type="ECO:0000256" key="2">
    <source>
        <dbReference type="SAM" id="SignalP"/>
    </source>
</evidence>
<dbReference type="RefSeq" id="WP_092851342.1">
    <property type="nucleotide sequence ID" value="NZ_FOMI01000005.1"/>
</dbReference>
<dbReference type="AlphaFoldDB" id="A0A1I1Q769"/>
<dbReference type="STRING" id="870482.SAMN04487987_10524"/>
<dbReference type="PANTHER" id="PTHR15337:SF11">
    <property type="entry name" value="THIOREDOXIN DOMAIN-CONTAINING PROTEIN"/>
    <property type="match status" value="1"/>
</dbReference>
<dbReference type="Gene3D" id="3.40.30.10">
    <property type="entry name" value="Glutaredoxin"/>
    <property type="match status" value="1"/>
</dbReference>
<dbReference type="CDD" id="cd02961">
    <property type="entry name" value="PDI_a_family"/>
    <property type="match status" value="1"/>
</dbReference>
<keyword evidence="1 2" id="KW-0732">Signal</keyword>
<dbReference type="Proteomes" id="UP000199439">
    <property type="component" value="Unassembled WGS sequence"/>
</dbReference>
<dbReference type="Pfam" id="PF13899">
    <property type="entry name" value="Thioredoxin_7"/>
    <property type="match status" value="1"/>
</dbReference>
<keyword evidence="4" id="KW-1185">Reference proteome</keyword>
<sequence length="156" mass="17864">MKRILLTLVLGVLISANGFSQEKLTWHTNVNSAFELAIKENKKVMLFFTGSDWCGWCIKLQNEVFKTPDFEKWSNDLVLVELDFPRRTAQEEAIKMQNRQLQSIFKVRGYPSVYFVVPEKMPDGKMNLNSLGKTGYVRGGATKWLEVANSIVNKTI</sequence>
<dbReference type="PANTHER" id="PTHR15337">
    <property type="entry name" value="ANTERIOR GRADIENT PROTEIN-RELATED"/>
    <property type="match status" value="1"/>
</dbReference>
<proteinExistence type="predicted"/>
<feature type="chain" id="PRO_5011704253" evidence="2">
    <location>
        <begin position="21"/>
        <end position="156"/>
    </location>
</feature>
<protein>
    <submittedName>
        <fullName evidence="3">Thioredoxin-like</fullName>
    </submittedName>
</protein>
<dbReference type="InterPro" id="IPR051099">
    <property type="entry name" value="AGR/TXD"/>
</dbReference>
<evidence type="ECO:0000256" key="1">
    <source>
        <dbReference type="ARBA" id="ARBA00022729"/>
    </source>
</evidence>
<evidence type="ECO:0000313" key="4">
    <source>
        <dbReference type="Proteomes" id="UP000199439"/>
    </source>
</evidence>
<accession>A0A1I1Q769</accession>
<feature type="signal peptide" evidence="2">
    <location>
        <begin position="1"/>
        <end position="20"/>
    </location>
</feature>
<gene>
    <name evidence="3" type="ORF">SAMN04487987_10524</name>
</gene>
<evidence type="ECO:0000313" key="3">
    <source>
        <dbReference type="EMBL" id="SFD15063.1"/>
    </source>
</evidence>
<dbReference type="EMBL" id="FOMI01000005">
    <property type="protein sequence ID" value="SFD15063.1"/>
    <property type="molecule type" value="Genomic_DNA"/>
</dbReference>
<dbReference type="SUPFAM" id="SSF52833">
    <property type="entry name" value="Thioredoxin-like"/>
    <property type="match status" value="1"/>
</dbReference>
<organism evidence="3 4">
    <name type="scientific">Algibacter pectinivorans</name>
    <dbReference type="NCBI Taxonomy" id="870482"/>
    <lineage>
        <taxon>Bacteria</taxon>
        <taxon>Pseudomonadati</taxon>
        <taxon>Bacteroidota</taxon>
        <taxon>Flavobacteriia</taxon>
        <taxon>Flavobacteriales</taxon>
        <taxon>Flavobacteriaceae</taxon>
        <taxon>Algibacter</taxon>
    </lineage>
</organism>
<name>A0A1I1Q769_9FLAO</name>
<reference evidence="4" key="1">
    <citation type="submission" date="2016-10" db="EMBL/GenBank/DDBJ databases">
        <authorList>
            <person name="Varghese N."/>
            <person name="Submissions S."/>
        </authorList>
    </citation>
    <scope>NUCLEOTIDE SEQUENCE [LARGE SCALE GENOMIC DNA]</scope>
    <source>
        <strain evidence="4">DSM 25730</strain>
    </source>
</reference>